<sequence length="205" mass="22397">MATLFHPTRPVPAGSGFNSLIISFREFFHRPSAVGSAFPASRFLVDSMLEPIDFADIRVVVEYGPGSGPVTRALLARMPSDSVLVAIDLSPRFTRHLRDAIADPRLIAVTGCAASAGSVIDHLGLGPVDLIVTGIPFSTIDEPAGVRIMESSAALLADHGQLVAYQMRDTVEALLEPRFRQIDQSREWRNIPPCHIYRASRPVRR</sequence>
<dbReference type="GO" id="GO:0032259">
    <property type="term" value="P:methylation"/>
    <property type="evidence" value="ECO:0007669"/>
    <property type="project" value="UniProtKB-KW"/>
</dbReference>
<gene>
    <name evidence="1" type="ORF">C7451_1101</name>
</gene>
<accession>A0A2V3UWP5</accession>
<dbReference type="RefSeq" id="WP_110299430.1">
    <property type="nucleotide sequence ID" value="NZ_QJJM01000010.1"/>
</dbReference>
<dbReference type="SUPFAM" id="SSF53335">
    <property type="entry name" value="S-adenosyl-L-methionine-dependent methyltransferases"/>
    <property type="match status" value="1"/>
</dbReference>
<evidence type="ECO:0000313" key="2">
    <source>
        <dbReference type="Proteomes" id="UP000248014"/>
    </source>
</evidence>
<dbReference type="Gene3D" id="3.40.50.150">
    <property type="entry name" value="Vaccinia Virus protein VP39"/>
    <property type="match status" value="1"/>
</dbReference>
<dbReference type="InterPro" id="IPR029063">
    <property type="entry name" value="SAM-dependent_MTases_sf"/>
</dbReference>
<keyword evidence="1" id="KW-0808">Transferase</keyword>
<evidence type="ECO:0000313" key="1">
    <source>
        <dbReference type="EMBL" id="PXW73274.1"/>
    </source>
</evidence>
<proteinExistence type="predicted"/>
<dbReference type="GO" id="GO:0008168">
    <property type="term" value="F:methyltransferase activity"/>
    <property type="evidence" value="ECO:0007669"/>
    <property type="project" value="UniProtKB-KW"/>
</dbReference>
<reference evidence="1 2" key="1">
    <citation type="submission" date="2018-05" db="EMBL/GenBank/DDBJ databases">
        <title>Genomic Encyclopedia of Type Strains, Phase IV (KMG-IV): sequencing the most valuable type-strain genomes for metagenomic binning, comparative biology and taxonomic classification.</title>
        <authorList>
            <person name="Goeker M."/>
        </authorList>
    </citation>
    <scope>NUCLEOTIDE SEQUENCE [LARGE SCALE GENOMIC DNA]</scope>
    <source>
        <strain evidence="1 2">DSM 3183</strain>
    </source>
</reference>
<dbReference type="Proteomes" id="UP000248014">
    <property type="component" value="Unassembled WGS sequence"/>
</dbReference>
<dbReference type="OrthoDB" id="9805585at2"/>
<organism evidence="1 2">
    <name type="scientific">Blastomonas natatoria</name>
    <dbReference type="NCBI Taxonomy" id="34015"/>
    <lineage>
        <taxon>Bacteria</taxon>
        <taxon>Pseudomonadati</taxon>
        <taxon>Pseudomonadota</taxon>
        <taxon>Alphaproteobacteria</taxon>
        <taxon>Sphingomonadales</taxon>
        <taxon>Sphingomonadaceae</taxon>
        <taxon>Blastomonas</taxon>
    </lineage>
</organism>
<protein>
    <submittedName>
        <fullName evidence="1">Phospholipid N-methyltransferase</fullName>
    </submittedName>
</protein>
<keyword evidence="1" id="KW-0489">Methyltransferase</keyword>
<name>A0A2V3UWP5_9SPHN</name>
<comment type="caution">
    <text evidence="1">The sequence shown here is derived from an EMBL/GenBank/DDBJ whole genome shotgun (WGS) entry which is preliminary data.</text>
</comment>
<keyword evidence="2" id="KW-1185">Reference proteome</keyword>
<dbReference type="EMBL" id="QJJM01000010">
    <property type="protein sequence ID" value="PXW73274.1"/>
    <property type="molecule type" value="Genomic_DNA"/>
</dbReference>
<dbReference type="AlphaFoldDB" id="A0A2V3UWP5"/>